<accession>A0ABY7TIG8</accession>
<proteinExistence type="predicted"/>
<dbReference type="Proteomes" id="UP001220395">
    <property type="component" value="Chromosome"/>
</dbReference>
<evidence type="ECO:0000313" key="1">
    <source>
        <dbReference type="EMBL" id="WCT73021.1"/>
    </source>
</evidence>
<dbReference type="GO" id="GO:0016301">
    <property type="term" value="F:kinase activity"/>
    <property type="evidence" value="ECO:0007669"/>
    <property type="project" value="UniProtKB-KW"/>
</dbReference>
<keyword evidence="1" id="KW-0418">Kinase</keyword>
<organism evidence="1 2">
    <name type="scientific">Sphingomonas naphthae</name>
    <dbReference type="NCBI Taxonomy" id="1813468"/>
    <lineage>
        <taxon>Bacteria</taxon>
        <taxon>Pseudomonadati</taxon>
        <taxon>Pseudomonadota</taxon>
        <taxon>Alphaproteobacteria</taxon>
        <taxon>Sphingomonadales</taxon>
        <taxon>Sphingomonadaceae</taxon>
        <taxon>Sphingomonas</taxon>
    </lineage>
</organism>
<dbReference type="RefSeq" id="WP_273686995.1">
    <property type="nucleotide sequence ID" value="NZ_CP117411.1"/>
</dbReference>
<dbReference type="EMBL" id="CP117411">
    <property type="protein sequence ID" value="WCT73021.1"/>
    <property type="molecule type" value="Genomic_DNA"/>
</dbReference>
<keyword evidence="2" id="KW-1185">Reference proteome</keyword>
<reference evidence="1 2" key="1">
    <citation type="submission" date="2023-02" db="EMBL/GenBank/DDBJ databases">
        <title>Genome sequence of Sphingomonas naphthae.</title>
        <authorList>
            <person name="Kim S."/>
            <person name="Heo J."/>
            <person name="Kwon S.-W."/>
        </authorList>
    </citation>
    <scope>NUCLEOTIDE SEQUENCE [LARGE SCALE GENOMIC DNA]</scope>
    <source>
        <strain evidence="1 2">KACC 18716</strain>
    </source>
</reference>
<gene>
    <name evidence="1" type="ORF">PQ455_15500</name>
</gene>
<protein>
    <submittedName>
        <fullName evidence="1">Sensor histidine kinase</fullName>
    </submittedName>
</protein>
<sequence>MRYDDMLATVLAQPQRDEGARLRVWRQIVDLLAQGRHGASQATIDRAYAVARQIRPEIPLPVRASAAAACITGRVPAALIAFFAEEDPEIAGPLLSAATLDADEWLAILPMLSTFAKGRLRAREDLPEALAYALGVALDPQESGSQISDLLTRIEAFRKRAPDPVPAPAAPVAPPRPAAPSIAVTIDSFRFTVDEAGILTPREPAPAGIPRMSIAGVAETPDHGVDGHAAGAWRRRAAFSEARLSIGGTGPGAGPWRISAEPCFAAPDGRFVGYAGEARRPRVEEAADTTLQPEPPVETPAIAPPEPARIALLMEALRGPIDAIGLLAPGAPMASGRATVALRLLGGTGAETESEVPYDDRLDAAAILSRLHAAYQPEMTERGVRLSFRIAAGLPPIAADPGAVERMFARLLASTLGIARRGECVAARVGLDRRDGSLLSISLSRPGALMGLDERTLLGPALDAEGDFPDAPRLALSFAIRLVRNLAGDAGGRLDIAPDRFVLTLPLVDTRVAVEQQG</sequence>
<evidence type="ECO:0000313" key="2">
    <source>
        <dbReference type="Proteomes" id="UP001220395"/>
    </source>
</evidence>
<name>A0ABY7TIG8_9SPHN</name>
<keyword evidence="1" id="KW-0808">Transferase</keyword>